<accession>A0A1I3JLP9</accession>
<keyword evidence="6" id="KW-0411">Iron-sulfur</keyword>
<evidence type="ECO:0000256" key="10">
    <source>
        <dbReference type="ARBA" id="ARBA00023163"/>
    </source>
</evidence>
<keyword evidence="3" id="KW-0004">4Fe-4S</keyword>
<evidence type="ECO:0000259" key="12">
    <source>
        <dbReference type="PROSITE" id="PS51674"/>
    </source>
</evidence>
<keyword evidence="7 11" id="KW-0805">Transcription regulation</keyword>
<dbReference type="PANTHER" id="PTHR38839">
    <property type="entry name" value="TRANSCRIPTIONAL REGULATOR WHID-RELATED"/>
    <property type="match status" value="1"/>
</dbReference>
<evidence type="ECO:0000256" key="6">
    <source>
        <dbReference type="ARBA" id="ARBA00023014"/>
    </source>
</evidence>
<dbReference type="PROSITE" id="PS51674">
    <property type="entry name" value="4FE4S_WBL"/>
    <property type="match status" value="1"/>
</dbReference>
<dbReference type="GO" id="GO:0005737">
    <property type="term" value="C:cytoplasm"/>
    <property type="evidence" value="ECO:0007669"/>
    <property type="project" value="UniProtKB-SubCell"/>
</dbReference>
<dbReference type="GO" id="GO:0045454">
    <property type="term" value="P:cell redox homeostasis"/>
    <property type="evidence" value="ECO:0007669"/>
    <property type="project" value="TreeGrafter"/>
</dbReference>
<evidence type="ECO:0000256" key="4">
    <source>
        <dbReference type="ARBA" id="ARBA00022723"/>
    </source>
</evidence>
<evidence type="ECO:0000256" key="7">
    <source>
        <dbReference type="ARBA" id="ARBA00023015"/>
    </source>
</evidence>
<reference evidence="14" key="1">
    <citation type="submission" date="2016-10" db="EMBL/GenBank/DDBJ databases">
        <authorList>
            <person name="Varghese N."/>
            <person name="Submissions S."/>
        </authorList>
    </citation>
    <scope>NUCLEOTIDE SEQUENCE [LARGE SCALE GENOMIC DNA]</scope>
    <source>
        <strain evidence="14">CGMCC 4.2126</strain>
    </source>
</reference>
<comment type="cofactor">
    <cofactor evidence="11">
        <name>[4Fe-4S] cluster</name>
        <dbReference type="ChEBI" id="CHEBI:49883"/>
    </cofactor>
    <text evidence="11">Binds 1 [4Fe-4S] cluster per subunit. Following nitrosylation of the [4Fe-4S] cluster binds 1 [4Fe-8(NO)] cluster per subunit.</text>
</comment>
<dbReference type="AlphaFoldDB" id="A0A1I3JLP9"/>
<dbReference type="GO" id="GO:0051539">
    <property type="term" value="F:4 iron, 4 sulfur cluster binding"/>
    <property type="evidence" value="ECO:0007669"/>
    <property type="project" value="UniProtKB-UniRule"/>
</dbReference>
<evidence type="ECO:0000256" key="2">
    <source>
        <dbReference type="ARBA" id="ARBA00006597"/>
    </source>
</evidence>
<dbReference type="GO" id="GO:0047134">
    <property type="term" value="F:protein-disulfide reductase [NAD(P)H] activity"/>
    <property type="evidence" value="ECO:0007669"/>
    <property type="project" value="TreeGrafter"/>
</dbReference>
<dbReference type="HAMAP" id="MF_01479">
    <property type="entry name" value="WhiB"/>
    <property type="match status" value="1"/>
</dbReference>
<evidence type="ECO:0000313" key="14">
    <source>
        <dbReference type="Proteomes" id="UP000199111"/>
    </source>
</evidence>
<dbReference type="Pfam" id="PF02467">
    <property type="entry name" value="Whib"/>
    <property type="match status" value="1"/>
</dbReference>
<evidence type="ECO:0000313" key="13">
    <source>
        <dbReference type="EMBL" id="SFI60928.1"/>
    </source>
</evidence>
<keyword evidence="8 11" id="KW-0238">DNA-binding</keyword>
<protein>
    <recommendedName>
        <fullName evidence="11">Transcriptional regulator WhiB</fullName>
    </recommendedName>
</protein>
<dbReference type="PANTHER" id="PTHR38839:SF4">
    <property type="entry name" value="TRANSCRIPTIONAL REGULATOR WHIB"/>
    <property type="match status" value="1"/>
</dbReference>
<evidence type="ECO:0000256" key="1">
    <source>
        <dbReference type="ARBA" id="ARBA00004496"/>
    </source>
</evidence>
<dbReference type="GO" id="GO:0045892">
    <property type="term" value="P:negative regulation of DNA-templated transcription"/>
    <property type="evidence" value="ECO:0007669"/>
    <property type="project" value="TreeGrafter"/>
</dbReference>
<keyword evidence="10 11" id="KW-0804">Transcription</keyword>
<comment type="PTM">
    <text evidence="11">The Fe-S cluster can be nitrosylated by nitric oxide (NO).</text>
</comment>
<dbReference type="Proteomes" id="UP000199111">
    <property type="component" value="Unassembled WGS sequence"/>
</dbReference>
<dbReference type="GO" id="GO:0035731">
    <property type="term" value="F:dinitrosyl-iron complex binding"/>
    <property type="evidence" value="ECO:0007669"/>
    <property type="project" value="UniProtKB-UniRule"/>
</dbReference>
<evidence type="ECO:0000256" key="11">
    <source>
        <dbReference type="HAMAP-Rule" id="MF_01479"/>
    </source>
</evidence>
<evidence type="ECO:0000256" key="9">
    <source>
        <dbReference type="ARBA" id="ARBA00023157"/>
    </source>
</evidence>
<sequence length="103" mass="11976">MSTRMWPPRQYDDVTDEVFTWQDFARCGEVGPEVFFPEKGGSVRAAKQVYRSCEVRAECLAYALDNHEDFGVWGGTSERERRRLRLGLAARRWPIARIIRTPP</sequence>
<keyword evidence="14" id="KW-1185">Reference proteome</keyword>
<feature type="domain" description="4Fe-4S Wbl-type" evidence="12">
    <location>
        <begin position="26"/>
        <end position="83"/>
    </location>
</feature>
<dbReference type="InterPro" id="IPR034768">
    <property type="entry name" value="4FE4S_WBL"/>
</dbReference>
<evidence type="ECO:0000256" key="5">
    <source>
        <dbReference type="ARBA" id="ARBA00023004"/>
    </source>
</evidence>
<comment type="caution">
    <text evidence="11">Lacks conserved residue(s) required for the propagation of feature annotation.</text>
</comment>
<comment type="function">
    <text evidence="11">Acts as a transcriptional regulator. Probably redox-responsive. The apo- but not holo-form probably binds DNA.</text>
</comment>
<evidence type="ECO:0000256" key="8">
    <source>
        <dbReference type="ARBA" id="ARBA00023125"/>
    </source>
</evidence>
<gene>
    <name evidence="11" type="primary">whiB</name>
    <name evidence="13" type="ORF">SAMN05216275_10456</name>
</gene>
<keyword evidence="9 11" id="KW-1015">Disulfide bond</keyword>
<organism evidence="13 14">
    <name type="scientific">Streptosporangium canum</name>
    <dbReference type="NCBI Taxonomy" id="324952"/>
    <lineage>
        <taxon>Bacteria</taxon>
        <taxon>Bacillati</taxon>
        <taxon>Actinomycetota</taxon>
        <taxon>Actinomycetes</taxon>
        <taxon>Streptosporangiales</taxon>
        <taxon>Streptosporangiaceae</taxon>
        <taxon>Streptosporangium</taxon>
    </lineage>
</organism>
<name>A0A1I3JLP9_9ACTN</name>
<dbReference type="GO" id="GO:0046872">
    <property type="term" value="F:metal ion binding"/>
    <property type="evidence" value="ECO:0007669"/>
    <property type="project" value="UniProtKB-KW"/>
</dbReference>
<dbReference type="GeneID" id="96297244"/>
<dbReference type="RefSeq" id="WP_093886213.1">
    <property type="nucleotide sequence ID" value="NZ_FOQY01000004.1"/>
</dbReference>
<comment type="subcellular location">
    <subcellularLocation>
        <location evidence="1 11">Cytoplasm</location>
    </subcellularLocation>
</comment>
<dbReference type="EMBL" id="FOQY01000004">
    <property type="protein sequence ID" value="SFI60928.1"/>
    <property type="molecule type" value="Genomic_DNA"/>
</dbReference>
<keyword evidence="4" id="KW-0479">Metal-binding</keyword>
<evidence type="ECO:0000256" key="3">
    <source>
        <dbReference type="ARBA" id="ARBA00022485"/>
    </source>
</evidence>
<proteinExistence type="inferred from homology"/>
<dbReference type="InterPro" id="IPR003482">
    <property type="entry name" value="Whib"/>
</dbReference>
<dbReference type="GO" id="GO:0003677">
    <property type="term" value="F:DNA binding"/>
    <property type="evidence" value="ECO:0007669"/>
    <property type="project" value="UniProtKB-UniRule"/>
</dbReference>
<comment type="PTM">
    <text evidence="11">Upon Fe-S cluster removal intramolecular disulfide bonds are formed.</text>
</comment>
<comment type="similarity">
    <text evidence="2 11">Belongs to the WhiB family.</text>
</comment>
<keyword evidence="11" id="KW-0963">Cytoplasm</keyword>
<keyword evidence="5" id="KW-0408">Iron</keyword>